<feature type="transmembrane region" description="Helical" evidence="9">
    <location>
        <begin position="339"/>
        <end position="358"/>
    </location>
</feature>
<evidence type="ECO:0000259" key="10">
    <source>
        <dbReference type="PROSITE" id="PS51104"/>
    </source>
</evidence>
<dbReference type="OrthoDB" id="9787936at2"/>
<feature type="transmembrane region" description="Helical" evidence="9">
    <location>
        <begin position="99"/>
        <end position="117"/>
    </location>
</feature>
<dbReference type="PROSITE" id="PS51104">
    <property type="entry name" value="PTS_EIIC_TYPE_2"/>
    <property type="match status" value="1"/>
</dbReference>
<dbReference type="PIRSF" id="PIRSF006304">
    <property type="entry name" value="GatC"/>
    <property type="match status" value="1"/>
</dbReference>
<dbReference type="RefSeq" id="WP_047943793.1">
    <property type="nucleotide sequence ID" value="NZ_JBANBP010000052.1"/>
</dbReference>
<feature type="transmembrane region" description="Helical" evidence="9">
    <location>
        <begin position="219"/>
        <end position="238"/>
    </location>
</feature>
<keyword evidence="7 9" id="KW-1133">Transmembrane helix</keyword>
<accession>A0A0J1ID69</accession>
<evidence type="ECO:0000256" key="1">
    <source>
        <dbReference type="ARBA" id="ARBA00004651"/>
    </source>
</evidence>
<evidence type="ECO:0000256" key="2">
    <source>
        <dbReference type="ARBA" id="ARBA00022448"/>
    </source>
</evidence>
<sequence length="474" mass="51926">MFLETLKEVFDTFGAPIIVPIIIFIIALLLKVSMKKAFISALYAGIGLQGFTMVLGAFTPIISPVIQNMVDITGMELTGFDVGWQATAIVGFSTEPGMIFLAVGLILQTVLFLVKWTDVFQPSDLWNNYSYVIWGSMVYLVTNNMLLSIGCMIVLNLYSLLNAELMARRWSKYYNYPNATIIAMHNIEPTIFGVLMDPLLNKLGFHKIKLNPATLQKRLGFLGEPITLGLFLGIFIGVLGNLTTLNSLDAWGSIALVGIATSAVMAIFPRVAGLFAQAFSPITEAARKNTVKKEKGSNREWYLAVNDAAGFGEQATLMTGVLLIPVMVFLAMVLPGNKVLPVVDLLAIPFMVQGLVAISNGNIAKIMVNGAIWFGLGLYMCTYTAPLFTEIAKDVGIALPAGALLITSFNILGKPLIGLIFLAFLSQNPIFIGLTIVAYFILWFFFRKNKMAIYDYLDRQAEKNSQDRETSSAA</sequence>
<dbReference type="PATRIC" id="fig|1397.4.peg.2486"/>
<feature type="transmembrane region" description="Helical" evidence="9">
    <location>
        <begin position="137"/>
        <end position="161"/>
    </location>
</feature>
<dbReference type="GO" id="GO:0015577">
    <property type="term" value="F:galactitol transmembrane transporter activity"/>
    <property type="evidence" value="ECO:0007669"/>
    <property type="project" value="InterPro"/>
</dbReference>
<feature type="transmembrane region" description="Helical" evidence="9">
    <location>
        <begin position="419"/>
        <end position="446"/>
    </location>
</feature>
<evidence type="ECO:0000256" key="6">
    <source>
        <dbReference type="ARBA" id="ARBA00022692"/>
    </source>
</evidence>
<dbReference type="AlphaFoldDB" id="A0A0J1ID69"/>
<dbReference type="Pfam" id="PF03611">
    <property type="entry name" value="EIIC-GAT"/>
    <property type="match status" value="1"/>
</dbReference>
<organism evidence="11 12">
    <name type="scientific">Niallia circulans</name>
    <name type="common">Bacillus circulans</name>
    <dbReference type="NCBI Taxonomy" id="1397"/>
    <lineage>
        <taxon>Bacteria</taxon>
        <taxon>Bacillati</taxon>
        <taxon>Bacillota</taxon>
        <taxon>Bacilli</taxon>
        <taxon>Bacillales</taxon>
        <taxon>Bacillaceae</taxon>
        <taxon>Niallia</taxon>
    </lineage>
</organism>
<dbReference type="InterPro" id="IPR013853">
    <property type="entry name" value="EIIC-GAT"/>
</dbReference>
<protein>
    <submittedName>
        <fullName evidence="11">PTS galactitol transporter subunit IIC</fullName>
    </submittedName>
</protein>
<evidence type="ECO:0000256" key="4">
    <source>
        <dbReference type="ARBA" id="ARBA00022597"/>
    </source>
</evidence>
<dbReference type="InterPro" id="IPR013014">
    <property type="entry name" value="PTS_EIIC_2"/>
</dbReference>
<keyword evidence="2" id="KW-0813">Transport</keyword>
<dbReference type="PANTHER" id="PTHR37324">
    <property type="entry name" value="PTS SYSTEM GALACTITOL-SPECIFIC EIIC COMPONENT"/>
    <property type="match status" value="1"/>
</dbReference>
<dbReference type="GO" id="GO:0005886">
    <property type="term" value="C:plasma membrane"/>
    <property type="evidence" value="ECO:0007669"/>
    <property type="project" value="UniProtKB-SubCell"/>
</dbReference>
<dbReference type="EMBL" id="LDPH01000023">
    <property type="protein sequence ID" value="KLV23896.1"/>
    <property type="molecule type" value="Genomic_DNA"/>
</dbReference>
<keyword evidence="8 9" id="KW-0472">Membrane</keyword>
<keyword evidence="12" id="KW-1185">Reference proteome</keyword>
<feature type="transmembrane region" description="Helical" evidence="9">
    <location>
        <begin position="395"/>
        <end position="412"/>
    </location>
</feature>
<evidence type="ECO:0000256" key="7">
    <source>
        <dbReference type="ARBA" id="ARBA00022989"/>
    </source>
</evidence>
<keyword evidence="4" id="KW-0762">Sugar transport</keyword>
<comment type="subcellular location">
    <subcellularLocation>
        <location evidence="1">Cell membrane</location>
        <topology evidence="1">Multi-pass membrane protein</topology>
    </subcellularLocation>
</comment>
<comment type="caution">
    <text evidence="11">The sequence shown here is derived from an EMBL/GenBank/DDBJ whole genome shotgun (WGS) entry which is preliminary data.</text>
</comment>
<evidence type="ECO:0000313" key="12">
    <source>
        <dbReference type="Proteomes" id="UP000036045"/>
    </source>
</evidence>
<evidence type="ECO:0000313" key="11">
    <source>
        <dbReference type="EMBL" id="KLV23896.1"/>
    </source>
</evidence>
<evidence type="ECO:0000256" key="8">
    <source>
        <dbReference type="ARBA" id="ARBA00023136"/>
    </source>
</evidence>
<evidence type="ECO:0000256" key="3">
    <source>
        <dbReference type="ARBA" id="ARBA00022475"/>
    </source>
</evidence>
<evidence type="ECO:0000256" key="9">
    <source>
        <dbReference type="SAM" id="Phobius"/>
    </source>
</evidence>
<proteinExistence type="predicted"/>
<keyword evidence="3" id="KW-1003">Cell membrane</keyword>
<keyword evidence="6 9" id="KW-0812">Transmembrane</keyword>
<feature type="transmembrane region" description="Helical" evidence="9">
    <location>
        <begin position="250"/>
        <end position="268"/>
    </location>
</feature>
<feature type="transmembrane region" description="Helical" evidence="9">
    <location>
        <begin position="370"/>
        <end position="389"/>
    </location>
</feature>
<evidence type="ECO:0000256" key="5">
    <source>
        <dbReference type="ARBA" id="ARBA00022683"/>
    </source>
</evidence>
<feature type="domain" description="PTS EIIC type-2" evidence="10">
    <location>
        <begin position="7"/>
        <end position="448"/>
    </location>
</feature>
<feature type="transmembrane region" description="Helical" evidence="9">
    <location>
        <begin position="12"/>
        <end position="30"/>
    </location>
</feature>
<keyword evidence="5" id="KW-0598">Phosphotransferase system</keyword>
<dbReference type="PANTHER" id="PTHR37324:SF2">
    <property type="entry name" value="PTS SYSTEM GALACTITOL-SPECIFIC EIIC COMPONENT"/>
    <property type="match status" value="1"/>
</dbReference>
<name>A0A0J1ID69_NIACI</name>
<dbReference type="GO" id="GO:0009401">
    <property type="term" value="P:phosphoenolpyruvate-dependent sugar phosphotransferase system"/>
    <property type="evidence" value="ECO:0007669"/>
    <property type="project" value="UniProtKB-KW"/>
</dbReference>
<dbReference type="InterPro" id="IPR004703">
    <property type="entry name" value="PTS_sugar-sp_permease"/>
</dbReference>
<gene>
    <name evidence="11" type="ORF">ABW02_18845</name>
</gene>
<dbReference type="Proteomes" id="UP000036045">
    <property type="component" value="Unassembled WGS sequence"/>
</dbReference>
<reference evidence="11 12" key="1">
    <citation type="submission" date="2015-05" db="EMBL/GenBank/DDBJ databases">
        <title>Whole genome sequence and identification of bacterial endophytes from Costus igneus.</title>
        <authorList>
            <person name="Lee Y.P."/>
            <person name="Gan H.M."/>
            <person name="Eng W."/>
            <person name="Wheatley M.S."/>
            <person name="Caraballo A."/>
            <person name="Polter S."/>
            <person name="Savka M.A."/>
            <person name="Hudson A.O."/>
        </authorList>
    </citation>
    <scope>NUCLEOTIDE SEQUENCE [LARGE SCALE GENOMIC DNA]</scope>
    <source>
        <strain evidence="11 12">RIT379</strain>
    </source>
</reference>
<feature type="transmembrane region" description="Helical" evidence="9">
    <location>
        <begin position="315"/>
        <end position="333"/>
    </location>
</feature>
<feature type="transmembrane region" description="Helical" evidence="9">
    <location>
        <begin position="42"/>
        <end position="66"/>
    </location>
</feature>